<feature type="domain" description="RNA-binding S4" evidence="6">
    <location>
        <begin position="12"/>
        <end position="75"/>
    </location>
</feature>
<dbReference type="InterPro" id="IPR025708">
    <property type="entry name" value="HSP15"/>
</dbReference>
<dbReference type="GO" id="GO:0034605">
    <property type="term" value="P:cellular response to heat"/>
    <property type="evidence" value="ECO:0007669"/>
    <property type="project" value="InterPro"/>
</dbReference>
<evidence type="ECO:0000256" key="3">
    <source>
        <dbReference type="ARBA" id="ARBA00023125"/>
    </source>
</evidence>
<evidence type="ECO:0000313" key="8">
    <source>
        <dbReference type="Proteomes" id="UP000236724"/>
    </source>
</evidence>
<dbReference type="PIRSF" id="PIRSF016821">
    <property type="entry name" value="HSP15"/>
    <property type="match status" value="1"/>
</dbReference>
<accession>A0A1H6F964</accession>
<keyword evidence="2 4" id="KW-0694">RNA-binding</keyword>
<comment type="similarity">
    <text evidence="1 4">Belongs to the HSP15 family.</text>
</comment>
<evidence type="ECO:0000313" key="7">
    <source>
        <dbReference type="EMBL" id="SEH06657.1"/>
    </source>
</evidence>
<keyword evidence="3 4" id="KW-0238">DNA-binding</keyword>
<evidence type="ECO:0000256" key="4">
    <source>
        <dbReference type="PIRNR" id="PIRNR016821"/>
    </source>
</evidence>
<dbReference type="CDD" id="cd00165">
    <property type="entry name" value="S4"/>
    <property type="match status" value="1"/>
</dbReference>
<evidence type="ECO:0000256" key="1">
    <source>
        <dbReference type="ARBA" id="ARBA00008396"/>
    </source>
</evidence>
<sequence>MAQQHNNSEEKVRLDKWLWAARFFKTRSLATDAITGGKVHLDGQRIKPSKAAQIGQILTIRTGFTERTVVITALAAKRGSATIAQQLYQETPESIEQREQQSKQRQVANLSMSRERGTGRPTKKDRRKLQDWKKGD</sequence>
<organism evidence="7 8">
    <name type="scientific">Candidatus Venteria ishoeyi</name>
    <dbReference type="NCBI Taxonomy" id="1899563"/>
    <lineage>
        <taxon>Bacteria</taxon>
        <taxon>Pseudomonadati</taxon>
        <taxon>Pseudomonadota</taxon>
        <taxon>Gammaproteobacteria</taxon>
        <taxon>Thiotrichales</taxon>
        <taxon>Thiotrichaceae</taxon>
        <taxon>Venteria</taxon>
    </lineage>
</organism>
<feature type="region of interest" description="Disordered" evidence="5">
    <location>
        <begin position="92"/>
        <end position="136"/>
    </location>
</feature>
<dbReference type="PROSITE" id="PS50889">
    <property type="entry name" value="S4"/>
    <property type="match status" value="1"/>
</dbReference>
<reference evidence="7 8" key="1">
    <citation type="submission" date="2016-10" db="EMBL/GenBank/DDBJ databases">
        <authorList>
            <person name="de Groot N.N."/>
        </authorList>
    </citation>
    <scope>NUCLEOTIDE SEQUENCE [LARGE SCALE GENOMIC DNA]</scope>
    <source>
        <strain evidence="7">MBHS1</strain>
    </source>
</reference>
<gene>
    <name evidence="7" type="primary">hslR</name>
    <name evidence="7" type="ORF">MBHS_02521</name>
</gene>
<dbReference type="RefSeq" id="WP_103920409.1">
    <property type="nucleotide sequence ID" value="NZ_FMSV02000502.1"/>
</dbReference>
<dbReference type="GO" id="GO:0003677">
    <property type="term" value="F:DNA binding"/>
    <property type="evidence" value="ECO:0007669"/>
    <property type="project" value="UniProtKB-KW"/>
</dbReference>
<dbReference type="AlphaFoldDB" id="A0A1H6F964"/>
<keyword evidence="8" id="KW-1185">Reference proteome</keyword>
<dbReference type="InterPro" id="IPR002942">
    <property type="entry name" value="S4_RNA-bd"/>
</dbReference>
<dbReference type="EMBL" id="FMSV02000502">
    <property type="protein sequence ID" value="SEH06657.1"/>
    <property type="molecule type" value="Genomic_DNA"/>
</dbReference>
<dbReference type="InterPro" id="IPR036986">
    <property type="entry name" value="S4_RNA-bd_sf"/>
</dbReference>
<evidence type="ECO:0000256" key="5">
    <source>
        <dbReference type="SAM" id="MobiDB-lite"/>
    </source>
</evidence>
<proteinExistence type="inferred from homology"/>
<dbReference type="GO" id="GO:0043023">
    <property type="term" value="F:ribosomal large subunit binding"/>
    <property type="evidence" value="ECO:0007669"/>
    <property type="project" value="InterPro"/>
</dbReference>
<protein>
    <recommendedName>
        <fullName evidence="4">Heat shock protein 15</fullName>
    </recommendedName>
</protein>
<dbReference type="OrthoDB" id="9797176at2"/>
<evidence type="ECO:0000259" key="6">
    <source>
        <dbReference type="SMART" id="SM00363"/>
    </source>
</evidence>
<feature type="compositionally biased region" description="Polar residues" evidence="5">
    <location>
        <begin position="103"/>
        <end position="112"/>
    </location>
</feature>
<dbReference type="GO" id="GO:0003727">
    <property type="term" value="F:single-stranded RNA binding"/>
    <property type="evidence" value="ECO:0007669"/>
    <property type="project" value="InterPro"/>
</dbReference>
<keyword evidence="7" id="KW-0346">Stress response</keyword>
<dbReference type="Gene3D" id="3.10.290.10">
    <property type="entry name" value="RNA-binding S4 domain"/>
    <property type="match status" value="1"/>
</dbReference>
<dbReference type="SMART" id="SM00363">
    <property type="entry name" value="S4"/>
    <property type="match status" value="1"/>
</dbReference>
<dbReference type="Pfam" id="PF01479">
    <property type="entry name" value="S4"/>
    <property type="match status" value="1"/>
</dbReference>
<name>A0A1H6F964_9GAMM</name>
<dbReference type="Proteomes" id="UP000236724">
    <property type="component" value="Unassembled WGS sequence"/>
</dbReference>
<dbReference type="SUPFAM" id="SSF55174">
    <property type="entry name" value="Alpha-L RNA-binding motif"/>
    <property type="match status" value="1"/>
</dbReference>
<evidence type="ECO:0000256" key="2">
    <source>
        <dbReference type="ARBA" id="ARBA00022884"/>
    </source>
</evidence>